<proteinExistence type="predicted"/>
<dbReference type="Proteomes" id="UP001208041">
    <property type="component" value="Unassembled WGS sequence"/>
</dbReference>
<dbReference type="Pfam" id="PF05159">
    <property type="entry name" value="Capsule_synth"/>
    <property type="match status" value="1"/>
</dbReference>
<dbReference type="CDD" id="cd16441">
    <property type="entry name" value="beta_Kdo_transferase_KpsS"/>
    <property type="match status" value="1"/>
</dbReference>
<name>A0AAE3IZ10_9RHOB</name>
<dbReference type="AlphaFoldDB" id="A0AAE3IZ10"/>
<dbReference type="EMBL" id="JAOYFC010000002">
    <property type="protein sequence ID" value="MCV6824932.1"/>
    <property type="molecule type" value="Genomic_DNA"/>
</dbReference>
<comment type="caution">
    <text evidence="1">The sequence shown here is derived from an EMBL/GenBank/DDBJ whole genome shotgun (WGS) entry which is preliminary data.</text>
</comment>
<accession>A0AAE3IZ10</accession>
<dbReference type="GO" id="GO:0000271">
    <property type="term" value="P:polysaccharide biosynthetic process"/>
    <property type="evidence" value="ECO:0007669"/>
    <property type="project" value="InterPro"/>
</dbReference>
<sequence>MPKPPAPQRRFLFLQGPHGPFFYQLGKLLQKTGATCWRVGFNQGDGVFWPQGSTYIRFNAPQETWPKAFKNIVADKGITDIVLYGDTRPIHAKAIEIARQSGLTVHIFEEGYLRPYWVTYERDGSNGYSALIDTPLSNIQCKIGKTKADHAEAPAHWGDLKQHVFYGALYHWFVMFTNWRYRNFKRHRALPVSQEFWLYFKRLILMPFHWLDRILATRRIKSSGAPFHLALLQLEHDSSFQAHSPLPTMASFIELVVKGFAEGAAPHHILVFKAHPLENGQLPLRRHIRQCARKNGVAGRVHFVKGGKLATLMDGAKTVTTINSTAAQQALWRGLPLKIFGEAVYNKPEFVSAQDLPDFFADPVYPDHSSYLDYRHFLLETSQVAGGFYSRRGRSQLLRQVVEKMLAESDPYSAL</sequence>
<evidence type="ECO:0000313" key="2">
    <source>
        <dbReference type="Proteomes" id="UP001208041"/>
    </source>
</evidence>
<dbReference type="RefSeq" id="WP_263953779.1">
    <property type="nucleotide sequence ID" value="NZ_JAOYFC010000002.1"/>
</dbReference>
<dbReference type="InterPro" id="IPR007833">
    <property type="entry name" value="Capsule_polysaccharide_synth"/>
</dbReference>
<dbReference type="GO" id="GO:0015774">
    <property type="term" value="P:polysaccharide transport"/>
    <property type="evidence" value="ECO:0007669"/>
    <property type="project" value="InterPro"/>
</dbReference>
<reference evidence="1" key="1">
    <citation type="submission" date="2022-10" db="EMBL/GenBank/DDBJ databases">
        <authorList>
            <person name="Yue Y."/>
        </authorList>
    </citation>
    <scope>NUCLEOTIDE SEQUENCE</scope>
    <source>
        <strain evidence="1">Z654</strain>
    </source>
</reference>
<protein>
    <submittedName>
        <fullName evidence="1">Capsular biosynthesis protein</fullName>
    </submittedName>
</protein>
<evidence type="ECO:0000313" key="1">
    <source>
        <dbReference type="EMBL" id="MCV6824932.1"/>
    </source>
</evidence>
<keyword evidence="2" id="KW-1185">Reference proteome</keyword>
<organism evidence="1 2">
    <name type="scientific">Halocynthiibacter halioticoli</name>
    <dbReference type="NCBI Taxonomy" id="2986804"/>
    <lineage>
        <taxon>Bacteria</taxon>
        <taxon>Pseudomonadati</taxon>
        <taxon>Pseudomonadota</taxon>
        <taxon>Alphaproteobacteria</taxon>
        <taxon>Rhodobacterales</taxon>
        <taxon>Paracoccaceae</taxon>
        <taxon>Halocynthiibacter</taxon>
    </lineage>
</organism>
<gene>
    <name evidence="1" type="ORF">OH136_10230</name>
</gene>